<dbReference type="Gene3D" id="3.40.630.10">
    <property type="entry name" value="Zn peptidases"/>
    <property type="match status" value="1"/>
</dbReference>
<dbReference type="AlphaFoldDB" id="A0A1B6MJA3"/>
<organism evidence="5">
    <name type="scientific">Graphocephala atropunctata</name>
    <dbReference type="NCBI Taxonomy" id="36148"/>
    <lineage>
        <taxon>Eukaryota</taxon>
        <taxon>Metazoa</taxon>
        <taxon>Ecdysozoa</taxon>
        <taxon>Arthropoda</taxon>
        <taxon>Hexapoda</taxon>
        <taxon>Insecta</taxon>
        <taxon>Pterygota</taxon>
        <taxon>Neoptera</taxon>
        <taxon>Paraneoptera</taxon>
        <taxon>Hemiptera</taxon>
        <taxon>Auchenorrhyncha</taxon>
        <taxon>Membracoidea</taxon>
        <taxon>Cicadellidae</taxon>
        <taxon>Cicadellinae</taxon>
        <taxon>Cicadellini</taxon>
        <taxon>Graphocephala</taxon>
    </lineage>
</organism>
<evidence type="ECO:0000256" key="2">
    <source>
        <dbReference type="ARBA" id="ARBA00022723"/>
    </source>
</evidence>
<dbReference type="Pfam" id="PF01546">
    <property type="entry name" value="Peptidase_M20"/>
    <property type="match status" value="1"/>
</dbReference>
<proteinExistence type="predicted"/>
<dbReference type="Gene3D" id="3.30.70.360">
    <property type="match status" value="1"/>
</dbReference>
<dbReference type="EMBL" id="GEBQ01003949">
    <property type="protein sequence ID" value="JAT36028.1"/>
    <property type="molecule type" value="Transcribed_RNA"/>
</dbReference>
<protein>
    <recommendedName>
        <fullName evidence="4">Peptidase M20 dimerisation domain-containing protein</fullName>
    </recommendedName>
</protein>
<dbReference type="GO" id="GO:0046872">
    <property type="term" value="F:metal ion binding"/>
    <property type="evidence" value="ECO:0007669"/>
    <property type="project" value="UniProtKB-KW"/>
</dbReference>
<dbReference type="GO" id="GO:0006508">
    <property type="term" value="P:proteolysis"/>
    <property type="evidence" value="ECO:0007669"/>
    <property type="project" value="UniProtKB-KW"/>
</dbReference>
<keyword evidence="2" id="KW-0479">Metal-binding</keyword>
<name>A0A1B6MJA3_9HEMI</name>
<sequence>LIKSTSNFTSNFKFNFFRGSITVHTMSEDYLEKLYKIIDQKRGTYFDVLKEAVSIRSETGDQSETMKIISWAETKLRQLGAATTLQDVGAIIVDGKKFKLPPVLIADIKSDASKTTLLVYGHLDVRPTNASKGSIVSTEDYNLVEENGVLFGKGVTDSKGPLLCWFNAIEAFREHGSELPVNLRFVIEAMKESGSFGLMEYISNNKGYLFKNVSYICISDSTCLFTTKPVITFGGRGCCRFTITVEGGKSDLHSGVHGGMVSEPMTDLVSLLCNLTNNKGEILVPNFRDNVEEVTPDEEKAYHRLSFDVSAFKSATGIEKLLHKEDKKRLLMHRSRFPSLSIHGIDTGDSEEDAIPAKVTASFTIRIVPNQTPQEVFHKVQVYLMYIFNKSQSPNRMTIEMPVAIPPWVAKPNDANYKSASKAIQRVYKQEPDLIREGSSIPIVSELQAISGKSVLLLPVGSSEHSILKNRDRIDVKTFMDGTKVVSTYMYELSLQKKVK</sequence>
<keyword evidence="1" id="KW-0645">Protease</keyword>
<dbReference type="SUPFAM" id="SSF53187">
    <property type="entry name" value="Zn-dependent exopeptidases"/>
    <property type="match status" value="1"/>
</dbReference>
<dbReference type="Pfam" id="PF07687">
    <property type="entry name" value="M20_dimer"/>
    <property type="match status" value="1"/>
</dbReference>
<dbReference type="InterPro" id="IPR051458">
    <property type="entry name" value="Cyt/Met_Dipeptidase"/>
</dbReference>
<dbReference type="InterPro" id="IPR002933">
    <property type="entry name" value="Peptidase_M20"/>
</dbReference>
<dbReference type="GO" id="GO:0008233">
    <property type="term" value="F:peptidase activity"/>
    <property type="evidence" value="ECO:0007669"/>
    <property type="project" value="UniProtKB-KW"/>
</dbReference>
<feature type="non-terminal residue" evidence="5">
    <location>
        <position position="1"/>
    </location>
</feature>
<keyword evidence="3" id="KW-0378">Hydrolase</keyword>
<evidence type="ECO:0000259" key="4">
    <source>
        <dbReference type="Pfam" id="PF07687"/>
    </source>
</evidence>
<gene>
    <name evidence="5" type="ORF">g.22205</name>
</gene>
<reference evidence="5" key="1">
    <citation type="submission" date="2015-11" db="EMBL/GenBank/DDBJ databases">
        <title>De novo transcriptome assembly of four potential Pierce s Disease insect vectors from Arizona vineyards.</title>
        <authorList>
            <person name="Tassone E.E."/>
        </authorList>
    </citation>
    <scope>NUCLEOTIDE SEQUENCE</scope>
</reference>
<dbReference type="InterPro" id="IPR011650">
    <property type="entry name" value="Peptidase_M20_dimer"/>
</dbReference>
<dbReference type="PANTHER" id="PTHR43270:SF4">
    <property type="entry name" value="CARNOSINE DIPEPTIDASE 2, ISOFORM A"/>
    <property type="match status" value="1"/>
</dbReference>
<feature type="domain" description="Peptidase M20 dimerisation" evidence="4">
    <location>
        <begin position="236"/>
        <end position="384"/>
    </location>
</feature>
<evidence type="ECO:0000256" key="3">
    <source>
        <dbReference type="ARBA" id="ARBA00022801"/>
    </source>
</evidence>
<evidence type="ECO:0000313" key="5">
    <source>
        <dbReference type="EMBL" id="JAT36028.1"/>
    </source>
</evidence>
<evidence type="ECO:0000256" key="1">
    <source>
        <dbReference type="ARBA" id="ARBA00022670"/>
    </source>
</evidence>
<accession>A0A1B6MJA3</accession>
<dbReference type="PANTHER" id="PTHR43270">
    <property type="entry name" value="BETA-ALA-HIS DIPEPTIDASE"/>
    <property type="match status" value="1"/>
</dbReference>